<dbReference type="Pfam" id="PF14291">
    <property type="entry name" value="DUF4371"/>
    <property type="match status" value="1"/>
</dbReference>
<dbReference type="InterPro" id="IPR025398">
    <property type="entry name" value="DUF4371"/>
</dbReference>
<feature type="domain" description="DUF4371" evidence="1">
    <location>
        <begin position="52"/>
        <end position="239"/>
    </location>
</feature>
<organism evidence="2 3">
    <name type="scientific">Paspalum notatum var. saurae</name>
    <dbReference type="NCBI Taxonomy" id="547442"/>
    <lineage>
        <taxon>Eukaryota</taxon>
        <taxon>Viridiplantae</taxon>
        <taxon>Streptophyta</taxon>
        <taxon>Embryophyta</taxon>
        <taxon>Tracheophyta</taxon>
        <taxon>Spermatophyta</taxon>
        <taxon>Magnoliopsida</taxon>
        <taxon>Liliopsida</taxon>
        <taxon>Poales</taxon>
        <taxon>Poaceae</taxon>
        <taxon>PACMAD clade</taxon>
        <taxon>Panicoideae</taxon>
        <taxon>Andropogonodae</taxon>
        <taxon>Paspaleae</taxon>
        <taxon>Paspalinae</taxon>
        <taxon>Paspalum</taxon>
    </lineage>
</organism>
<evidence type="ECO:0000313" key="2">
    <source>
        <dbReference type="EMBL" id="WVZ65563.1"/>
    </source>
</evidence>
<proteinExistence type="predicted"/>
<protein>
    <recommendedName>
        <fullName evidence="1">DUF4371 domain-containing protein</fullName>
    </recommendedName>
</protein>
<reference evidence="2 3" key="1">
    <citation type="submission" date="2024-02" db="EMBL/GenBank/DDBJ databases">
        <title>High-quality chromosome-scale genome assembly of Pensacola bahiagrass (Paspalum notatum Flugge var. saurae).</title>
        <authorList>
            <person name="Vega J.M."/>
            <person name="Podio M."/>
            <person name="Orjuela J."/>
            <person name="Siena L.A."/>
            <person name="Pessino S.C."/>
            <person name="Combes M.C."/>
            <person name="Mariac C."/>
            <person name="Albertini E."/>
            <person name="Pupilli F."/>
            <person name="Ortiz J.P.A."/>
            <person name="Leblanc O."/>
        </authorList>
    </citation>
    <scope>NUCLEOTIDE SEQUENCE [LARGE SCALE GENOMIC DNA]</scope>
    <source>
        <strain evidence="2">R1</strain>
        <tissue evidence="2">Leaf</tissue>
    </source>
</reference>
<sequence length="439" mass="49341">MEKYFKRKAPEPDSGINPRNLCVEDINWEEEIKFDPGLRKEIDKYHPNLREKRKQHIDVAWNSPSGIAKRAYFTRLNGPIDTARLLLKQGLPFRGHDESNESSNKGNFMELYDCLAEHDPKLHKAVTTNAAGNSCMLAAEIQRDIVECFAKKILHSILEELGNDVFCLLVDESRDVSCKEQMAVVLGYVDKCGIVKERFVGLVHVTETNFFSPQFKLSLKQVRGQGYDGASNMRGEFNGLQSLIMRESSSAYYVHCFAHQLQLVNVATVRKHKGISNFLTRISILLNVVGGSAKRRDLIRDINHEQVRKALGCGQLETGTGDHLRLHVGEGKPKLAKVSGKVLAGKKKGIQEAMKEVVAKPRLMVSSRSSTRNNRIFGEMRNLVLLNELGPDDVEHHAVNLTAISSNSIASTRTLNHASVNELTVETLRYIFHRHVTGY</sequence>
<name>A0AAQ3WL28_PASNO</name>
<evidence type="ECO:0000259" key="1">
    <source>
        <dbReference type="Pfam" id="PF14291"/>
    </source>
</evidence>
<dbReference type="PANTHER" id="PTHR45749:SF34">
    <property type="entry name" value="ZINC FINGER MYM-TYPE PROTEIN 1-LIKE"/>
    <property type="match status" value="1"/>
</dbReference>
<accession>A0AAQ3WL28</accession>
<evidence type="ECO:0000313" key="3">
    <source>
        <dbReference type="Proteomes" id="UP001341281"/>
    </source>
</evidence>
<gene>
    <name evidence="2" type="ORF">U9M48_014904</name>
</gene>
<dbReference type="AlphaFoldDB" id="A0AAQ3WL28"/>
<dbReference type="PANTHER" id="PTHR45749">
    <property type="match status" value="1"/>
</dbReference>
<dbReference type="EMBL" id="CP144747">
    <property type="protein sequence ID" value="WVZ65563.1"/>
    <property type="molecule type" value="Genomic_DNA"/>
</dbReference>
<keyword evidence="3" id="KW-1185">Reference proteome</keyword>
<dbReference type="Proteomes" id="UP001341281">
    <property type="component" value="Chromosome 03"/>
</dbReference>